<proteinExistence type="predicted"/>
<dbReference type="Proteomes" id="UP000322873">
    <property type="component" value="Unassembled WGS sequence"/>
</dbReference>
<name>A0A5M9K9G8_MONFR</name>
<gene>
    <name evidence="1" type="ORF">EYC84_007064</name>
</gene>
<protein>
    <submittedName>
        <fullName evidence="1">Uncharacterized protein</fullName>
    </submittedName>
</protein>
<comment type="caution">
    <text evidence="1">The sequence shown here is derived from an EMBL/GenBank/DDBJ whole genome shotgun (WGS) entry which is preliminary data.</text>
</comment>
<evidence type="ECO:0000313" key="2">
    <source>
        <dbReference type="Proteomes" id="UP000322873"/>
    </source>
</evidence>
<reference evidence="1 2" key="1">
    <citation type="submission" date="2019-06" db="EMBL/GenBank/DDBJ databases">
        <title>Genome Sequence of the Brown Rot Fungal Pathogen Monilinia fructicola.</title>
        <authorList>
            <person name="De Miccolis Angelini R.M."/>
            <person name="Landi L."/>
            <person name="Abate D."/>
            <person name="Pollastro S."/>
            <person name="Romanazzi G."/>
            <person name="Faretra F."/>
        </authorList>
    </citation>
    <scope>NUCLEOTIDE SEQUENCE [LARGE SCALE GENOMIC DNA]</scope>
    <source>
        <strain evidence="1 2">Mfrc123</strain>
    </source>
</reference>
<dbReference type="EMBL" id="VICG01000001">
    <property type="protein sequence ID" value="KAA8577053.1"/>
    <property type="molecule type" value="Genomic_DNA"/>
</dbReference>
<keyword evidence="2" id="KW-1185">Reference proteome</keyword>
<evidence type="ECO:0000313" key="1">
    <source>
        <dbReference type="EMBL" id="KAA8577053.1"/>
    </source>
</evidence>
<accession>A0A5M9K9G8</accession>
<sequence>MRCCSSLRDQHCIDHGTYLFVHPCVGVTVLYIENYESSNIIFSSYYAYERFVCCKSVMQLEIDLPSTPSLTTQSLGLTIRIQRPQQSTQAWNRLGWR</sequence>
<dbReference type="AlphaFoldDB" id="A0A5M9K9G8"/>
<organism evidence="1 2">
    <name type="scientific">Monilinia fructicola</name>
    <name type="common">Brown rot fungus</name>
    <name type="synonym">Ciboria fructicola</name>
    <dbReference type="NCBI Taxonomy" id="38448"/>
    <lineage>
        <taxon>Eukaryota</taxon>
        <taxon>Fungi</taxon>
        <taxon>Dikarya</taxon>
        <taxon>Ascomycota</taxon>
        <taxon>Pezizomycotina</taxon>
        <taxon>Leotiomycetes</taxon>
        <taxon>Helotiales</taxon>
        <taxon>Sclerotiniaceae</taxon>
        <taxon>Monilinia</taxon>
    </lineage>
</organism>